<dbReference type="PROSITE" id="PS50850">
    <property type="entry name" value="MFS"/>
    <property type="match status" value="1"/>
</dbReference>
<gene>
    <name evidence="6" type="ORF">AGOS_ADL095W</name>
</gene>
<dbReference type="EMBL" id="AE016817">
    <property type="protein sequence ID" value="AAS51825.2"/>
    <property type="molecule type" value="Genomic_DNA"/>
</dbReference>
<organism evidence="6 7">
    <name type="scientific">Eremothecium gossypii (strain ATCC 10895 / CBS 109.51 / FGSC 9923 / NRRL Y-1056)</name>
    <name type="common">Yeast</name>
    <name type="synonym">Ashbya gossypii</name>
    <dbReference type="NCBI Taxonomy" id="284811"/>
    <lineage>
        <taxon>Eukaryota</taxon>
        <taxon>Fungi</taxon>
        <taxon>Dikarya</taxon>
        <taxon>Ascomycota</taxon>
        <taxon>Saccharomycotina</taxon>
        <taxon>Saccharomycetes</taxon>
        <taxon>Saccharomycetales</taxon>
        <taxon>Saccharomycetaceae</taxon>
        <taxon>Eremothecium</taxon>
    </lineage>
</organism>
<evidence type="ECO:0000256" key="3">
    <source>
        <dbReference type="SAM" id="MobiDB-lite"/>
    </source>
</evidence>
<name>Q75AL8_EREGS</name>
<dbReference type="PANTHER" id="PTHR11360">
    <property type="entry name" value="MONOCARBOXYLATE TRANSPORTER"/>
    <property type="match status" value="1"/>
</dbReference>
<dbReference type="InterPro" id="IPR011701">
    <property type="entry name" value="MFS"/>
</dbReference>
<dbReference type="GO" id="GO:0032218">
    <property type="term" value="P:riboflavin transport"/>
    <property type="evidence" value="ECO:0000318"/>
    <property type="project" value="GO_Central"/>
</dbReference>
<dbReference type="eggNOG" id="KOG2504">
    <property type="taxonomic scope" value="Eukaryota"/>
</dbReference>
<evidence type="ECO:0000256" key="1">
    <source>
        <dbReference type="ARBA" id="ARBA00004141"/>
    </source>
</evidence>
<feature type="transmembrane region" description="Helical" evidence="4">
    <location>
        <begin position="420"/>
        <end position="439"/>
    </location>
</feature>
<keyword evidence="4" id="KW-0472">Membrane</keyword>
<feature type="domain" description="Major facilitator superfamily (MFS) profile" evidence="5">
    <location>
        <begin position="70"/>
        <end position="472"/>
    </location>
</feature>
<reference evidence="6 7" key="1">
    <citation type="journal article" date="2004" name="Science">
        <title>The Ashbya gossypii genome as a tool for mapping the ancient Saccharomyces cerevisiae genome.</title>
        <authorList>
            <person name="Dietrich F.S."/>
            <person name="Voegeli S."/>
            <person name="Brachat S."/>
            <person name="Lerch A."/>
            <person name="Gates K."/>
            <person name="Steiner S."/>
            <person name="Mohr C."/>
            <person name="Pohlmann R."/>
            <person name="Luedi P."/>
            <person name="Choi S."/>
            <person name="Wing R.A."/>
            <person name="Flavier A."/>
            <person name="Gaffney T.D."/>
            <person name="Philippsen P."/>
        </authorList>
    </citation>
    <scope>NUCLEOTIDE SEQUENCE [LARGE SCALE GENOMIC DNA]</scope>
    <source>
        <strain evidence="7">ATCC 10895 / CBS 109.51 / FGSC 9923 / NRRL Y-1056</strain>
    </source>
</reference>
<dbReference type="GeneID" id="4620143"/>
<feature type="transmembrane region" description="Helical" evidence="4">
    <location>
        <begin position="138"/>
        <end position="155"/>
    </location>
</feature>
<dbReference type="KEGG" id="ago:AGOS_ADL095W"/>
<accession>Q75AL8</accession>
<dbReference type="HOGENOM" id="CLU_001265_1_0_1"/>
<keyword evidence="4" id="KW-0812">Transmembrane</keyword>
<feature type="transmembrane region" description="Helical" evidence="4">
    <location>
        <begin position="357"/>
        <end position="374"/>
    </location>
</feature>
<evidence type="ECO:0000256" key="4">
    <source>
        <dbReference type="SAM" id="Phobius"/>
    </source>
</evidence>
<feature type="transmembrane region" description="Helical" evidence="4">
    <location>
        <begin position="109"/>
        <end position="131"/>
    </location>
</feature>
<evidence type="ECO:0000313" key="7">
    <source>
        <dbReference type="Proteomes" id="UP000000591"/>
    </source>
</evidence>
<evidence type="ECO:0000256" key="2">
    <source>
        <dbReference type="ARBA" id="ARBA00006727"/>
    </source>
</evidence>
<dbReference type="SUPFAM" id="SSF103473">
    <property type="entry name" value="MFS general substrate transporter"/>
    <property type="match status" value="1"/>
</dbReference>
<dbReference type="InterPro" id="IPR020846">
    <property type="entry name" value="MFS_dom"/>
</dbReference>
<feature type="transmembrane region" description="Helical" evidence="4">
    <location>
        <begin position="227"/>
        <end position="247"/>
    </location>
</feature>
<comment type="subcellular location">
    <subcellularLocation>
        <location evidence="1">Membrane</location>
        <topology evidence="1">Multi-pass membrane protein</topology>
    </subcellularLocation>
</comment>
<dbReference type="Proteomes" id="UP000000591">
    <property type="component" value="Chromosome IV"/>
</dbReference>
<dbReference type="Gene3D" id="1.20.1250.20">
    <property type="entry name" value="MFS general substrate transporter like domains"/>
    <property type="match status" value="1"/>
</dbReference>
<feature type="transmembrane region" description="Helical" evidence="4">
    <location>
        <begin position="68"/>
        <end position="89"/>
    </location>
</feature>
<feature type="transmembrane region" description="Helical" evidence="4">
    <location>
        <begin position="195"/>
        <end position="215"/>
    </location>
</feature>
<keyword evidence="4" id="KW-1133">Transmembrane helix</keyword>
<feature type="transmembrane region" description="Helical" evidence="4">
    <location>
        <begin position="289"/>
        <end position="312"/>
    </location>
</feature>
<dbReference type="Pfam" id="PF07690">
    <property type="entry name" value="MFS_1"/>
    <property type="match status" value="1"/>
</dbReference>
<feature type="transmembrane region" description="Helical" evidence="4">
    <location>
        <begin position="445"/>
        <end position="467"/>
    </location>
</feature>
<feature type="transmembrane region" description="Helical" evidence="4">
    <location>
        <begin position="324"/>
        <end position="345"/>
    </location>
</feature>
<evidence type="ECO:0000259" key="5">
    <source>
        <dbReference type="PROSITE" id="PS50850"/>
    </source>
</evidence>
<feature type="transmembrane region" description="Helical" evidence="4">
    <location>
        <begin position="380"/>
        <end position="399"/>
    </location>
</feature>
<dbReference type="RefSeq" id="NP_984001.2">
    <property type="nucleotide sequence ID" value="NM_209354.2"/>
</dbReference>
<evidence type="ECO:0000313" key="6">
    <source>
        <dbReference type="EMBL" id="AAS51825.2"/>
    </source>
</evidence>
<comment type="similarity">
    <text evidence="2">Belongs to the major facilitator superfamily. Monocarboxylate porter (TC 2.A.1.13) family.</text>
</comment>
<feature type="transmembrane region" description="Helical" evidence="4">
    <location>
        <begin position="161"/>
        <end position="183"/>
    </location>
</feature>
<dbReference type="InParanoid" id="Q75AL8"/>
<dbReference type="GO" id="GO:0022857">
    <property type="term" value="F:transmembrane transporter activity"/>
    <property type="evidence" value="ECO:0000318"/>
    <property type="project" value="GO_Central"/>
</dbReference>
<proteinExistence type="inferred from homology"/>
<dbReference type="OrthoDB" id="6509908at2759"/>
<reference evidence="7" key="2">
    <citation type="journal article" date="2013" name="G3 (Bethesda)">
        <title>Genomes of Ashbya fungi isolated from insects reveal four mating-type loci, numerous translocations, lack of transposons, and distinct gene duplications.</title>
        <authorList>
            <person name="Dietrich F.S."/>
            <person name="Voegeli S."/>
            <person name="Kuo S."/>
            <person name="Philippsen P."/>
        </authorList>
    </citation>
    <scope>GENOME REANNOTATION</scope>
    <source>
        <strain evidence="7">ATCC 10895 / CBS 109.51 / FGSC 9923 / NRRL Y-1056</strain>
    </source>
</reference>
<dbReference type="InterPro" id="IPR050327">
    <property type="entry name" value="Proton-linked_MCT"/>
</dbReference>
<sequence>MTGVGDHVVAPDFPMKAMSEQVHEITTEFGSPDQPVYGQAEGAGGTSTGKLDEADKDGFVYPEGGTKAWLVTFGAMLGILPTWGIFFVAGTIENYIAHHQLAHESTSTISWIFSVYNCLVLSSGIISGLYFDVAGAQQPLALGTAIFVCGLIATANCHHVWSFVLAFGVLTGIGSGIVTSPMLGSVCHYFYRRRGLATAVAINGGSVGGAVFPMMLEAMFRRVGFEWTMRAMALIALVCLALAFVLVRADPSKLMVKPRTQKPRAGPLRRVARTVRDCFDYKALANPEYFWCTLATSTAELSAGAVLTYLSSYCAKAGYAEADSFIVITILNSLTILGGILFSVVSDHWLGHFNVMILMNVSMALFSLAIWFPFGTRGRGIMYAFAALYGFFYGSMLNLCPVCCSKISRTDEFGRRYSTMYVFVGLFFFAGIPIAGAIIGPGSLVRYRAFILFTAVMIAFSAGCFVVSKTYALHRSRDARSSLLAAARHHLFTIY</sequence>
<feature type="region of interest" description="Disordered" evidence="3">
    <location>
        <begin position="29"/>
        <end position="51"/>
    </location>
</feature>
<dbReference type="AlphaFoldDB" id="Q75AL8"/>
<keyword evidence="7" id="KW-1185">Reference proteome</keyword>
<dbReference type="InterPro" id="IPR036259">
    <property type="entry name" value="MFS_trans_sf"/>
</dbReference>
<dbReference type="GO" id="GO:0005886">
    <property type="term" value="C:plasma membrane"/>
    <property type="evidence" value="ECO:0000318"/>
    <property type="project" value="GO_Central"/>
</dbReference>
<protein>
    <submittedName>
        <fullName evidence="6">ADL095Wp</fullName>
    </submittedName>
</protein>
<dbReference type="PANTHER" id="PTHR11360:SF177">
    <property type="entry name" value="RIBOFLAVIN TRANSPORTER MCH5"/>
    <property type="match status" value="1"/>
</dbReference>